<dbReference type="AlphaFoldDB" id="A0A8H2Y676"/>
<organism evidence="4 5">
    <name type="scientific">Rhizoctonia solani</name>
    <dbReference type="NCBI Taxonomy" id="456999"/>
    <lineage>
        <taxon>Eukaryota</taxon>
        <taxon>Fungi</taxon>
        <taxon>Dikarya</taxon>
        <taxon>Basidiomycota</taxon>
        <taxon>Agaricomycotina</taxon>
        <taxon>Agaricomycetes</taxon>
        <taxon>Cantharellales</taxon>
        <taxon>Ceratobasidiaceae</taxon>
        <taxon>Rhizoctonia</taxon>
    </lineage>
</organism>
<feature type="transmembrane region" description="Helical" evidence="2">
    <location>
        <begin position="20"/>
        <end position="39"/>
    </location>
</feature>
<feature type="domain" description="NADP-dependent oxidoreductase" evidence="3">
    <location>
        <begin position="28"/>
        <end position="105"/>
    </location>
</feature>
<protein>
    <recommendedName>
        <fullName evidence="3">NADP-dependent oxidoreductase domain-containing protein</fullName>
    </recommendedName>
</protein>
<dbReference type="InterPro" id="IPR050791">
    <property type="entry name" value="Aldo-Keto_reductase"/>
</dbReference>
<reference evidence="4" key="1">
    <citation type="submission" date="2021-01" db="EMBL/GenBank/DDBJ databases">
        <authorList>
            <person name="Kaushik A."/>
        </authorList>
    </citation>
    <scope>NUCLEOTIDE SEQUENCE</scope>
    <source>
        <strain evidence="4">AG1-1A</strain>
    </source>
</reference>
<evidence type="ECO:0000259" key="3">
    <source>
        <dbReference type="Pfam" id="PF00248"/>
    </source>
</evidence>
<dbReference type="InterPro" id="IPR036812">
    <property type="entry name" value="NAD(P)_OxRdtase_dom_sf"/>
</dbReference>
<dbReference type="Proteomes" id="UP000663840">
    <property type="component" value="Unassembled WGS sequence"/>
</dbReference>
<keyword evidence="2" id="KW-0812">Transmembrane</keyword>
<gene>
    <name evidence="4" type="ORF">RDB_LOCUS77660</name>
</gene>
<dbReference type="InterPro" id="IPR023210">
    <property type="entry name" value="NADP_OxRdtase_dom"/>
</dbReference>
<dbReference type="GO" id="GO:0005737">
    <property type="term" value="C:cytoplasm"/>
    <property type="evidence" value="ECO:0007669"/>
    <property type="project" value="TreeGrafter"/>
</dbReference>
<name>A0A8H2Y676_9AGAM</name>
<evidence type="ECO:0000313" key="5">
    <source>
        <dbReference type="Proteomes" id="UP000663840"/>
    </source>
</evidence>
<accession>A0A8H2Y676</accession>
<dbReference type="PANTHER" id="PTHR43625">
    <property type="entry name" value="AFLATOXIN B1 ALDEHYDE REDUCTASE"/>
    <property type="match status" value="1"/>
</dbReference>
<feature type="domain" description="NADP-dependent oxidoreductase" evidence="3">
    <location>
        <begin position="113"/>
        <end position="247"/>
    </location>
</feature>
<dbReference type="Gene3D" id="3.20.20.100">
    <property type="entry name" value="NADP-dependent oxidoreductase domain"/>
    <property type="match status" value="2"/>
</dbReference>
<evidence type="ECO:0000256" key="2">
    <source>
        <dbReference type="SAM" id="Phobius"/>
    </source>
</evidence>
<comment type="caution">
    <text evidence="4">The sequence shown here is derived from an EMBL/GenBank/DDBJ whole genome shotgun (WGS) entry which is preliminary data.</text>
</comment>
<sequence length="247" mass="28180">MYYHGYLYDDSTHWQFEFAYYWFWSYAVGIGGMTYGNFVSSEDGPRLSLLDQLLELGRTHWDTARGYGDSEELISNWFKRTGKYDQIFLVTKFGVDSSQPGGLRANGTPKWPGKIRHIGLSQPSFATIRRAHKVHPIVAIQVEYSPFERLIEQQEHLLEIARELVTAVMAYSPLGKGLLTEQTTSQDHFSDGDFRKQIRKYSQENFQKILKLIDGFKQIGKAHDATSGQVALAYLLEQGDDIIPISG</sequence>
<dbReference type="SUPFAM" id="SSF51430">
    <property type="entry name" value="NAD(P)-linked oxidoreductase"/>
    <property type="match status" value="1"/>
</dbReference>
<evidence type="ECO:0000313" key="4">
    <source>
        <dbReference type="EMBL" id="CAE6440500.1"/>
    </source>
</evidence>
<keyword evidence="1" id="KW-0560">Oxidoreductase</keyword>
<dbReference type="GO" id="GO:0016491">
    <property type="term" value="F:oxidoreductase activity"/>
    <property type="evidence" value="ECO:0007669"/>
    <property type="project" value="UniProtKB-KW"/>
</dbReference>
<keyword evidence="2" id="KW-1133">Transmembrane helix</keyword>
<dbReference type="Pfam" id="PF00248">
    <property type="entry name" value="Aldo_ket_red"/>
    <property type="match status" value="2"/>
</dbReference>
<keyword evidence="2" id="KW-0472">Membrane</keyword>
<proteinExistence type="predicted"/>
<evidence type="ECO:0000256" key="1">
    <source>
        <dbReference type="ARBA" id="ARBA00023002"/>
    </source>
</evidence>
<dbReference type="PANTHER" id="PTHR43625:SF40">
    <property type="entry name" value="ALDO-KETO REDUCTASE YAKC [NADP(+)]"/>
    <property type="match status" value="1"/>
</dbReference>
<dbReference type="EMBL" id="CAJMWR010002159">
    <property type="protein sequence ID" value="CAE6440500.1"/>
    <property type="molecule type" value="Genomic_DNA"/>
</dbReference>